<feature type="transmembrane region" description="Helical" evidence="7">
    <location>
        <begin position="1255"/>
        <end position="1276"/>
    </location>
</feature>
<keyword evidence="2" id="KW-1003">Cell membrane</keyword>
<dbReference type="RefSeq" id="WP_186918778.1">
    <property type="nucleotide sequence ID" value="NZ_JACOPQ010000004.1"/>
</dbReference>
<evidence type="ECO:0000313" key="11">
    <source>
        <dbReference type="Proteomes" id="UP000607645"/>
    </source>
</evidence>
<evidence type="ECO:0000256" key="2">
    <source>
        <dbReference type="ARBA" id="ARBA00022475"/>
    </source>
</evidence>
<dbReference type="Gene3D" id="1.10.287.2610">
    <property type="match status" value="1"/>
</dbReference>
<evidence type="ECO:0000256" key="1">
    <source>
        <dbReference type="ARBA" id="ARBA00004651"/>
    </source>
</evidence>
<keyword evidence="4 7" id="KW-1133">Transmembrane helix</keyword>
<gene>
    <name evidence="10" type="ORF">H8S62_06005</name>
</gene>
<protein>
    <submittedName>
        <fullName evidence="10">ABC transporter permease</fullName>
    </submittedName>
</protein>
<evidence type="ECO:0000313" key="10">
    <source>
        <dbReference type="EMBL" id="MBC5736560.1"/>
    </source>
</evidence>
<dbReference type="InterPro" id="IPR038766">
    <property type="entry name" value="Membrane_comp_ABC_pdt"/>
</dbReference>
<accession>A0A8J6JLS4</accession>
<dbReference type="PANTHER" id="PTHR30287:SF1">
    <property type="entry name" value="INNER MEMBRANE PROTEIN"/>
    <property type="match status" value="1"/>
</dbReference>
<comment type="subcellular location">
    <subcellularLocation>
        <location evidence="1">Cell membrane</location>
        <topology evidence="1">Multi-pass membrane protein</topology>
    </subcellularLocation>
</comment>
<evidence type="ECO:0000259" key="8">
    <source>
        <dbReference type="Pfam" id="PF02687"/>
    </source>
</evidence>
<dbReference type="Pfam" id="PF12704">
    <property type="entry name" value="MacB_PCD"/>
    <property type="match status" value="1"/>
</dbReference>
<keyword evidence="5 7" id="KW-0472">Membrane</keyword>
<feature type="transmembrane region" description="Helical" evidence="7">
    <location>
        <begin position="21"/>
        <end position="40"/>
    </location>
</feature>
<evidence type="ECO:0000256" key="7">
    <source>
        <dbReference type="SAM" id="Phobius"/>
    </source>
</evidence>
<feature type="transmembrane region" description="Helical" evidence="7">
    <location>
        <begin position="1201"/>
        <end position="1221"/>
    </location>
</feature>
<dbReference type="EMBL" id="JACOPQ010000004">
    <property type="protein sequence ID" value="MBC5736560.1"/>
    <property type="molecule type" value="Genomic_DNA"/>
</dbReference>
<feature type="domain" description="MacB-like periplasmic core" evidence="9">
    <location>
        <begin position="975"/>
        <end position="1169"/>
    </location>
</feature>
<sequence length="1331" mass="146544">MQQKPNRLLTDAFREIRKTASRFLSLFLLSALAVAFLAGLRTTAPDMERTADGYYDAHNLMDLHILSTLGLTDEDIAVLAVQEGVSAAEGAYTADALVHLDQNDLIVKLHSLSPLGINAPELLTGRLPEGDDECLVEAALLEKAGLSLGDEISFDTGDGTYEDALGYEDYTVVGTVNSPLYVSVERGSSSLGTGRVSAFALIPPGGFSMDYYTDAYLLADGAAALWCYDDAYQDLIDSLSDALEPLSDQRAGLRYDEVIGEANEKLDEAQQEFDDAEAETNQELADAQQELVDARKKLDDGWAEYEDGKVTLVRETADARQQIADAEQKLPDALRELEDGEADYQDGAAELSDGKAQYWDGLKDWQDGRREYEDGYRKLLDGETEYGENVDKLQSAQQEYDDGWADYLDGLDQLQDGAAALDDARRQLESAAAELDAGSAALAEGQAQLEEGKRQLEMAQAAYDTALSALTGLLQAIDPSLDENSTDQEIADALTAYLDENLTKENADEYVGELQAWVDGLAGQGVELPDELLEYVDGLTGADLLAAKEQVVANMLDAVAAARAAQTAAAGQLDALARQVADGEAQLAAGSAALSAGYAQYREGKRQYEEGMSELEDSVAQLQDARQQLDDAQAQLDDGWRQLKDGRRELDDGWADLEDAKAQLDDGWAELEDARQEILSGEAELQDARQKLDDGWTEYNDGVAELADAKERLPRETDKAQRELSDAYAELTDGEAEYADGLQEYEDGRAEADEKLSDARRKLNDARREIADIENCQWYVLGRNTNVGYVSYQQDAERMGNLANVFPLIFFLVAALVCLTTMQRMVEEQRIEIGGKKAMGYGKWAISLKYVGYGFLASALGGIVGLAAGCLLIPWIIFNAWKILYTVGELSIPVYPGISLFSVGAAVFCVTGTAFAACFATLAAVPAELMRPRAPKPGKRVFLEYLKPLWKHMSFTWKVTARNLFRYQRRFWMTVIGIGGCTALLITGFGLRNSIYDILDKQYDEISTYSSQVGLVDDVTNDEMTEIARVLDGSAHVDEWMPGFSESLSVEGPKRSMDAYLFAVEDEARFGDFIHLRGRLDGQAVELPREGAVLTEKLADMLGVEPGDTITLDGDKRVEVPVTALTENYVFHYVYLSSEYYEQLFGEPPATNLIMARYTEDTKEISDEVSASLIPLSGITSVSRIRDSRETFSKSMESVDYAVILITVCAGALAFVVLFNLTNINITERLRELATLKVLGFYNKELSAYVYRENIFLTAFGVLMGLAMGKFLHQWLVLTVEIDMVMFGRSIRPSSYLYSIGLTILFSLLVNLVAGRRLRQIDMVESLKTVD</sequence>
<feature type="coiled-coil region" evidence="6">
    <location>
        <begin position="259"/>
        <end position="343"/>
    </location>
</feature>
<dbReference type="InterPro" id="IPR003838">
    <property type="entry name" value="ABC3_permease_C"/>
</dbReference>
<feature type="domain" description="ABC3 transporter permease C-terminal" evidence="8">
    <location>
        <begin position="804"/>
        <end position="917"/>
    </location>
</feature>
<feature type="transmembrane region" description="Helical" evidence="7">
    <location>
        <begin position="898"/>
        <end position="925"/>
    </location>
</feature>
<evidence type="ECO:0000256" key="4">
    <source>
        <dbReference type="ARBA" id="ARBA00022989"/>
    </source>
</evidence>
<proteinExistence type="predicted"/>
<keyword evidence="6" id="KW-0175">Coiled coil</keyword>
<dbReference type="Pfam" id="PF02687">
    <property type="entry name" value="FtsX"/>
    <property type="match status" value="2"/>
</dbReference>
<keyword evidence="11" id="KW-1185">Reference proteome</keyword>
<evidence type="ECO:0000256" key="3">
    <source>
        <dbReference type="ARBA" id="ARBA00022692"/>
    </source>
</evidence>
<feature type="transmembrane region" description="Helical" evidence="7">
    <location>
        <begin position="1296"/>
        <end position="1314"/>
    </location>
</feature>
<comment type="caution">
    <text evidence="10">The sequence shown here is derived from an EMBL/GenBank/DDBJ whole genome shotgun (WGS) entry which is preliminary data.</text>
</comment>
<evidence type="ECO:0000259" key="9">
    <source>
        <dbReference type="Pfam" id="PF12704"/>
    </source>
</evidence>
<dbReference type="Proteomes" id="UP000607645">
    <property type="component" value="Unassembled WGS sequence"/>
</dbReference>
<dbReference type="InterPro" id="IPR025857">
    <property type="entry name" value="MacB_PCD"/>
</dbReference>
<organism evidence="10 11">
    <name type="scientific">Lawsonibacter faecis</name>
    <dbReference type="NCBI Taxonomy" id="2763052"/>
    <lineage>
        <taxon>Bacteria</taxon>
        <taxon>Bacillati</taxon>
        <taxon>Bacillota</taxon>
        <taxon>Clostridia</taxon>
        <taxon>Eubacteriales</taxon>
        <taxon>Oscillospiraceae</taxon>
        <taxon>Lawsonibacter</taxon>
    </lineage>
</organism>
<feature type="transmembrane region" description="Helical" evidence="7">
    <location>
        <begin position="802"/>
        <end position="822"/>
    </location>
</feature>
<dbReference type="InterPro" id="IPR027267">
    <property type="entry name" value="AH/BAR_dom_sf"/>
</dbReference>
<name>A0A8J6JLS4_9FIRM</name>
<dbReference type="PANTHER" id="PTHR30287">
    <property type="entry name" value="MEMBRANE COMPONENT OF PREDICTED ABC SUPERFAMILY METABOLITE UPTAKE TRANSPORTER"/>
    <property type="match status" value="1"/>
</dbReference>
<feature type="coiled-coil region" evidence="6">
    <location>
        <begin position="742"/>
        <end position="776"/>
    </location>
</feature>
<feature type="transmembrane region" description="Helical" evidence="7">
    <location>
        <begin position="971"/>
        <end position="991"/>
    </location>
</feature>
<reference evidence="10" key="1">
    <citation type="submission" date="2020-08" db="EMBL/GenBank/DDBJ databases">
        <title>Genome public.</title>
        <authorList>
            <person name="Liu C."/>
            <person name="Sun Q."/>
        </authorList>
    </citation>
    <scope>NUCLEOTIDE SEQUENCE</scope>
    <source>
        <strain evidence="10">NSJ-52</strain>
    </source>
</reference>
<feature type="coiled-coil region" evidence="6">
    <location>
        <begin position="411"/>
        <end position="462"/>
    </location>
</feature>
<keyword evidence="3 7" id="KW-0812">Transmembrane</keyword>
<feature type="transmembrane region" description="Helical" evidence="7">
    <location>
        <begin position="853"/>
        <end position="878"/>
    </location>
</feature>
<evidence type="ECO:0000256" key="5">
    <source>
        <dbReference type="ARBA" id="ARBA00023136"/>
    </source>
</evidence>
<evidence type="ECO:0000256" key="6">
    <source>
        <dbReference type="SAM" id="Coils"/>
    </source>
</evidence>
<feature type="domain" description="ABC3 transporter permease C-terminal" evidence="8">
    <location>
        <begin position="1205"/>
        <end position="1321"/>
    </location>
</feature>
<dbReference type="Gene3D" id="1.20.1270.60">
    <property type="entry name" value="Arfaptin homology (AH) domain/BAR domain"/>
    <property type="match status" value="1"/>
</dbReference>
<dbReference type="GO" id="GO:0005886">
    <property type="term" value="C:plasma membrane"/>
    <property type="evidence" value="ECO:0007669"/>
    <property type="project" value="UniProtKB-SubCell"/>
</dbReference>
<feature type="coiled-coil region" evidence="6">
    <location>
        <begin position="598"/>
        <end position="691"/>
    </location>
</feature>